<comment type="caution">
    <text evidence="5">The sequence shown here is derived from an EMBL/GenBank/DDBJ whole genome shotgun (WGS) entry which is preliminary data.</text>
</comment>
<dbReference type="GO" id="GO:0004806">
    <property type="term" value="F:triacylglycerol lipase activity"/>
    <property type="evidence" value="ECO:0007669"/>
    <property type="project" value="TreeGrafter"/>
</dbReference>
<reference evidence="5 6" key="1">
    <citation type="submission" date="2015-01" db="EMBL/GenBank/DDBJ databases">
        <title>Genome sequence of Mycobacterium llatzerense and Mycobacterium immunogenum recovered from brain abscess.</title>
        <authorList>
            <person name="Greninger A.L."/>
            <person name="Langelier C."/>
            <person name="Cunningham G."/>
            <person name="Chiu C.Y."/>
            <person name="Miller S."/>
        </authorList>
    </citation>
    <scope>NUCLEOTIDE SEQUENCE [LARGE SCALE GENOMIC DNA]</scope>
    <source>
        <strain evidence="5 6">CLUC14</strain>
    </source>
</reference>
<dbReference type="PROSITE" id="PS01174">
    <property type="entry name" value="LIPASE_GDXG_SER"/>
    <property type="match status" value="1"/>
</dbReference>
<dbReference type="InterPro" id="IPR050300">
    <property type="entry name" value="GDXG_lipolytic_enzyme"/>
</dbReference>
<evidence type="ECO:0000256" key="3">
    <source>
        <dbReference type="PROSITE-ProRule" id="PRU10038"/>
    </source>
</evidence>
<name>A0A0D1L9K6_9MYCO</name>
<dbReference type="AlphaFoldDB" id="A0A0D1L9K6"/>
<sequence>MAALPIVYATEPASLRARIIHFFASLFLARILIRALTRAGYEATSRRIVRVGHNVNRLASLQRRRLPRGVRLVAEPWNDLPAEWVSPADVDAPITDGVILYFHGGGFVLGDLNTHLRAVAALSRVTRLPLVHIEYRQYPEVDLETTIQDCLGAYRELLSRGVDPAKVIIAGDSAGGFLAFATAQQAPKHGLPSPAGVVGISPLLELNNTARAAHSTASTDVFGIAAGFPVITERICPTGNLDQLEPMSGPMDAMPPSLIVVSATESLLCDAERMQDRLHQAGRSCEVTAWPSQLHAFPAIFPGLPESRRAYARMASFIDECLSGTATDVPPAQSA</sequence>
<dbReference type="EMBL" id="JXST01000035">
    <property type="protein sequence ID" value="KIU14907.1"/>
    <property type="molecule type" value="Genomic_DNA"/>
</dbReference>
<dbReference type="OrthoDB" id="128186at2"/>
<keyword evidence="2" id="KW-0378">Hydrolase</keyword>
<protein>
    <recommendedName>
        <fullName evidence="4">Alpha/beta hydrolase fold-3 domain-containing protein</fullName>
    </recommendedName>
</protein>
<dbReference type="Proteomes" id="UP000032221">
    <property type="component" value="Unassembled WGS sequence"/>
</dbReference>
<dbReference type="PANTHER" id="PTHR48081:SF30">
    <property type="entry name" value="ACETYL-HYDROLASE LIPR-RELATED"/>
    <property type="match status" value="1"/>
</dbReference>
<dbReference type="InterPro" id="IPR033140">
    <property type="entry name" value="Lipase_GDXG_put_SER_AS"/>
</dbReference>
<gene>
    <name evidence="5" type="ORF">TL10_21975</name>
</gene>
<evidence type="ECO:0000313" key="6">
    <source>
        <dbReference type="Proteomes" id="UP000032221"/>
    </source>
</evidence>
<comment type="similarity">
    <text evidence="1">Belongs to the 'GDXG' lipolytic enzyme family.</text>
</comment>
<dbReference type="PANTHER" id="PTHR48081">
    <property type="entry name" value="AB HYDROLASE SUPERFAMILY PROTEIN C4A8.06C"/>
    <property type="match status" value="1"/>
</dbReference>
<dbReference type="PROSITE" id="PS01173">
    <property type="entry name" value="LIPASE_GDXG_HIS"/>
    <property type="match status" value="1"/>
</dbReference>
<feature type="domain" description="Alpha/beta hydrolase fold-3" evidence="4">
    <location>
        <begin position="99"/>
        <end position="297"/>
    </location>
</feature>
<dbReference type="PATRIC" id="fig|280871.6.peg.4551"/>
<dbReference type="RefSeq" id="WP_043401147.1">
    <property type="nucleotide sequence ID" value="NZ_JXST01000035.1"/>
</dbReference>
<dbReference type="InterPro" id="IPR013094">
    <property type="entry name" value="AB_hydrolase_3"/>
</dbReference>
<dbReference type="Gene3D" id="3.40.50.1820">
    <property type="entry name" value="alpha/beta hydrolase"/>
    <property type="match status" value="1"/>
</dbReference>
<feature type="active site" evidence="3">
    <location>
        <position position="173"/>
    </location>
</feature>
<dbReference type="InterPro" id="IPR002168">
    <property type="entry name" value="Lipase_GDXG_HIS_AS"/>
</dbReference>
<evidence type="ECO:0000256" key="1">
    <source>
        <dbReference type="ARBA" id="ARBA00010515"/>
    </source>
</evidence>
<dbReference type="InterPro" id="IPR029058">
    <property type="entry name" value="AB_hydrolase_fold"/>
</dbReference>
<evidence type="ECO:0000256" key="2">
    <source>
        <dbReference type="ARBA" id="ARBA00022801"/>
    </source>
</evidence>
<proteinExistence type="inferred from homology"/>
<accession>A0A0D1L9K6</accession>
<organism evidence="5 6">
    <name type="scientific">Mycolicibacterium llatzerense</name>
    <dbReference type="NCBI Taxonomy" id="280871"/>
    <lineage>
        <taxon>Bacteria</taxon>
        <taxon>Bacillati</taxon>
        <taxon>Actinomycetota</taxon>
        <taxon>Actinomycetes</taxon>
        <taxon>Mycobacteriales</taxon>
        <taxon>Mycobacteriaceae</taxon>
        <taxon>Mycolicibacterium</taxon>
    </lineage>
</organism>
<dbReference type="Pfam" id="PF07859">
    <property type="entry name" value="Abhydrolase_3"/>
    <property type="match status" value="1"/>
</dbReference>
<evidence type="ECO:0000259" key="4">
    <source>
        <dbReference type="Pfam" id="PF07859"/>
    </source>
</evidence>
<evidence type="ECO:0000313" key="5">
    <source>
        <dbReference type="EMBL" id="KIU14907.1"/>
    </source>
</evidence>
<dbReference type="SUPFAM" id="SSF53474">
    <property type="entry name" value="alpha/beta-Hydrolases"/>
    <property type="match status" value="1"/>
</dbReference>
<keyword evidence="6" id="KW-1185">Reference proteome</keyword>
<dbReference type="STRING" id="280871.TL10_21975"/>